<dbReference type="Pfam" id="PF00075">
    <property type="entry name" value="RNase_H"/>
    <property type="match status" value="1"/>
</dbReference>
<dbReference type="GO" id="GO:0043137">
    <property type="term" value="P:DNA replication, removal of RNA primer"/>
    <property type="evidence" value="ECO:0007669"/>
    <property type="project" value="TreeGrafter"/>
</dbReference>
<dbReference type="InParanoid" id="A0A0H2RVJ4"/>
<dbReference type="FunFam" id="3.40.970.10:FF:000002">
    <property type="entry name" value="Ribonuclease H"/>
    <property type="match status" value="1"/>
</dbReference>
<dbReference type="GO" id="GO:0046872">
    <property type="term" value="F:metal ion binding"/>
    <property type="evidence" value="ECO:0007669"/>
    <property type="project" value="UniProtKB-KW"/>
</dbReference>
<proteinExistence type="inferred from homology"/>
<name>A0A0H2RVJ4_9AGAM</name>
<sequence length="365" mass="39989">MGKMFFYAVAKGRKPGVYDTWEQCEEQVKGFQNAKFRKFASQNEAVAYTGLTGKQAETIRAAAGNTSTVTATLRREQESSSNVLEQRSIPSSHVASSPRVVVASVRKFEPDTREPEVVFCDGACKGNGKVGSVAGLGVWWGDEDPRNLAERVPGGQTNNRAELLAIVRILEQHPESGRSLIIKTDSRYSIDCVTKWIPNWLRNGWRKTGGQPVQNKELIHYLSTLLDLRKAIGQDVKLIHIKGHAGHLGNEMADRQANIGSTLPEIPEEPDWAAMRKVLEQRIQNLSSEILQTQTQGASSSNGVTNSAAIQQNTTVSRSSSTNGTTETQSSAANATFSAQLTEDDYYTADDILDADDLEAEFNNS</sequence>
<evidence type="ECO:0000256" key="10">
    <source>
        <dbReference type="ARBA" id="ARBA00022801"/>
    </source>
</evidence>
<evidence type="ECO:0000256" key="1">
    <source>
        <dbReference type="ARBA" id="ARBA00000077"/>
    </source>
</evidence>
<dbReference type="EMBL" id="KQ085960">
    <property type="protein sequence ID" value="KLO13418.1"/>
    <property type="molecule type" value="Genomic_DNA"/>
</dbReference>
<keyword evidence="9" id="KW-0255">Endonuclease</keyword>
<evidence type="ECO:0000256" key="11">
    <source>
        <dbReference type="ARBA" id="ARBA00022842"/>
    </source>
</evidence>
<comment type="catalytic activity">
    <reaction evidence="1">
        <text>Endonucleolytic cleavage to 5'-phosphomonoester.</text>
        <dbReference type="EC" id="3.1.26.4"/>
    </reaction>
</comment>
<comment type="function">
    <text evidence="3">Endonuclease that specifically degrades the RNA of RNA-DNA hybrids.</text>
</comment>
<dbReference type="InterPro" id="IPR036397">
    <property type="entry name" value="RNaseH_sf"/>
</dbReference>
<dbReference type="Gene3D" id="3.30.420.10">
    <property type="entry name" value="Ribonuclease H-like superfamily/Ribonuclease H"/>
    <property type="match status" value="1"/>
</dbReference>
<keyword evidence="8" id="KW-0479">Metal-binding</keyword>
<dbReference type="AlphaFoldDB" id="A0A0H2RVJ4"/>
<feature type="region of interest" description="Disordered" evidence="12">
    <location>
        <begin position="313"/>
        <end position="337"/>
    </location>
</feature>
<evidence type="ECO:0000256" key="7">
    <source>
        <dbReference type="ARBA" id="ARBA00022722"/>
    </source>
</evidence>
<keyword evidence="15" id="KW-1185">Reference proteome</keyword>
<dbReference type="InterPro" id="IPR037056">
    <property type="entry name" value="RNase_H1_N_sf"/>
</dbReference>
<dbReference type="OrthoDB" id="245563at2759"/>
<dbReference type="PROSITE" id="PS50879">
    <property type="entry name" value="RNASE_H_1"/>
    <property type="match status" value="1"/>
</dbReference>
<evidence type="ECO:0000256" key="8">
    <source>
        <dbReference type="ARBA" id="ARBA00022723"/>
    </source>
</evidence>
<accession>A0A0H2RVJ4</accession>
<comment type="cofactor">
    <cofactor evidence="2">
        <name>Mg(2+)</name>
        <dbReference type="ChEBI" id="CHEBI:18420"/>
    </cofactor>
</comment>
<evidence type="ECO:0000256" key="3">
    <source>
        <dbReference type="ARBA" id="ARBA00004065"/>
    </source>
</evidence>
<evidence type="ECO:0000259" key="13">
    <source>
        <dbReference type="PROSITE" id="PS50879"/>
    </source>
</evidence>
<evidence type="ECO:0000256" key="5">
    <source>
        <dbReference type="ARBA" id="ARBA00012180"/>
    </source>
</evidence>
<dbReference type="SUPFAM" id="SSF53098">
    <property type="entry name" value="Ribonuclease H-like"/>
    <property type="match status" value="1"/>
</dbReference>
<evidence type="ECO:0000313" key="14">
    <source>
        <dbReference type="EMBL" id="KLO13418.1"/>
    </source>
</evidence>
<dbReference type="PANTHER" id="PTHR10642">
    <property type="entry name" value="RIBONUCLEASE H1"/>
    <property type="match status" value="1"/>
</dbReference>
<reference evidence="14 15" key="1">
    <citation type="submission" date="2015-04" db="EMBL/GenBank/DDBJ databases">
        <title>Complete genome sequence of Schizopora paradoxa KUC8140, a cosmopolitan wood degrader in East Asia.</title>
        <authorList>
            <consortium name="DOE Joint Genome Institute"/>
            <person name="Min B."/>
            <person name="Park H."/>
            <person name="Jang Y."/>
            <person name="Kim J.-J."/>
            <person name="Kim K.H."/>
            <person name="Pangilinan J."/>
            <person name="Lipzen A."/>
            <person name="Riley R."/>
            <person name="Grigoriev I.V."/>
            <person name="Spatafora J.W."/>
            <person name="Choi I.-G."/>
        </authorList>
    </citation>
    <scope>NUCLEOTIDE SEQUENCE [LARGE SCALE GENOMIC DNA]</scope>
    <source>
        <strain evidence="14 15">KUC8140</strain>
    </source>
</reference>
<keyword evidence="10" id="KW-0378">Hydrolase</keyword>
<comment type="similarity">
    <text evidence="4">Belongs to the RNase H family.</text>
</comment>
<evidence type="ECO:0000256" key="9">
    <source>
        <dbReference type="ARBA" id="ARBA00022759"/>
    </source>
</evidence>
<dbReference type="InterPro" id="IPR012337">
    <property type="entry name" value="RNaseH-like_sf"/>
</dbReference>
<dbReference type="PANTHER" id="PTHR10642:SF26">
    <property type="entry name" value="RIBONUCLEASE H1"/>
    <property type="match status" value="1"/>
</dbReference>
<dbReference type="SUPFAM" id="SSF55658">
    <property type="entry name" value="L9 N-domain-like"/>
    <property type="match status" value="1"/>
</dbReference>
<dbReference type="Proteomes" id="UP000053477">
    <property type="component" value="Unassembled WGS sequence"/>
</dbReference>
<evidence type="ECO:0000256" key="6">
    <source>
        <dbReference type="ARBA" id="ARBA00017721"/>
    </source>
</evidence>
<dbReference type="CDD" id="cd09280">
    <property type="entry name" value="RNase_HI_eukaryote_like"/>
    <property type="match status" value="1"/>
</dbReference>
<dbReference type="InterPro" id="IPR009027">
    <property type="entry name" value="Ribosomal_bL9/RNase_H1_N"/>
</dbReference>
<dbReference type="GO" id="GO:0004523">
    <property type="term" value="F:RNA-DNA hybrid ribonuclease activity"/>
    <property type="evidence" value="ECO:0007669"/>
    <property type="project" value="UniProtKB-EC"/>
</dbReference>
<organism evidence="14 15">
    <name type="scientific">Schizopora paradoxa</name>
    <dbReference type="NCBI Taxonomy" id="27342"/>
    <lineage>
        <taxon>Eukaryota</taxon>
        <taxon>Fungi</taxon>
        <taxon>Dikarya</taxon>
        <taxon>Basidiomycota</taxon>
        <taxon>Agaricomycotina</taxon>
        <taxon>Agaricomycetes</taxon>
        <taxon>Hymenochaetales</taxon>
        <taxon>Schizoporaceae</taxon>
        <taxon>Schizopora</taxon>
    </lineage>
</organism>
<evidence type="ECO:0000256" key="12">
    <source>
        <dbReference type="SAM" id="MobiDB-lite"/>
    </source>
</evidence>
<evidence type="ECO:0000313" key="15">
    <source>
        <dbReference type="Proteomes" id="UP000053477"/>
    </source>
</evidence>
<dbReference type="Pfam" id="PF01693">
    <property type="entry name" value="Cauli_VI"/>
    <property type="match status" value="1"/>
</dbReference>
<dbReference type="InterPro" id="IPR050092">
    <property type="entry name" value="RNase_H"/>
</dbReference>
<evidence type="ECO:0000256" key="2">
    <source>
        <dbReference type="ARBA" id="ARBA00001946"/>
    </source>
</evidence>
<keyword evidence="7" id="KW-0540">Nuclease</keyword>
<dbReference type="FunCoup" id="A0A0H2RVJ4">
    <property type="interactions" value="56"/>
</dbReference>
<dbReference type="InterPro" id="IPR011320">
    <property type="entry name" value="RNase_H1_N"/>
</dbReference>
<protein>
    <recommendedName>
        <fullName evidence="6">Ribonuclease H</fullName>
        <ecNumber evidence="5">3.1.26.4</ecNumber>
    </recommendedName>
</protein>
<evidence type="ECO:0000256" key="4">
    <source>
        <dbReference type="ARBA" id="ARBA00005300"/>
    </source>
</evidence>
<dbReference type="STRING" id="27342.A0A0H2RVJ4"/>
<gene>
    <name evidence="14" type="ORF">SCHPADRAFT_852629</name>
</gene>
<keyword evidence="11" id="KW-0460">Magnesium</keyword>
<dbReference type="Gene3D" id="3.40.970.10">
    <property type="entry name" value="Ribonuclease H1, N-terminal domain"/>
    <property type="match status" value="1"/>
</dbReference>
<dbReference type="EC" id="3.1.26.4" evidence="5"/>
<feature type="domain" description="RNase H type-1" evidence="13">
    <location>
        <begin position="112"/>
        <end position="262"/>
    </location>
</feature>
<dbReference type="GO" id="GO:0003676">
    <property type="term" value="F:nucleic acid binding"/>
    <property type="evidence" value="ECO:0007669"/>
    <property type="project" value="InterPro"/>
</dbReference>
<dbReference type="InterPro" id="IPR002156">
    <property type="entry name" value="RNaseH_domain"/>
</dbReference>